<dbReference type="PROSITE" id="PS51404">
    <property type="entry name" value="DYP_PEROXIDASE"/>
    <property type="match status" value="1"/>
</dbReference>
<dbReference type="InterPro" id="IPR006311">
    <property type="entry name" value="TAT_signal"/>
</dbReference>
<evidence type="ECO:0000256" key="13">
    <source>
        <dbReference type="RuleBase" id="RU365017"/>
    </source>
</evidence>
<feature type="domain" description="Dyp-type peroxidase N-terminal" evidence="15">
    <location>
        <begin position="76"/>
        <end position="229"/>
    </location>
</feature>
<keyword evidence="7 13" id="KW-0560">Oxidoreductase</keyword>
<dbReference type="PANTHER" id="PTHR30521">
    <property type="entry name" value="DEFERROCHELATASE/PEROXIDASE"/>
    <property type="match status" value="1"/>
</dbReference>
<evidence type="ECO:0000256" key="1">
    <source>
        <dbReference type="ARBA" id="ARBA00004196"/>
    </source>
</evidence>
<dbReference type="InterPro" id="IPR048328">
    <property type="entry name" value="Dyp_perox_C"/>
</dbReference>
<name>A0ABS1BQR8_9NEIS</name>
<dbReference type="PANTHER" id="PTHR30521:SF4">
    <property type="entry name" value="DEFERROCHELATASE"/>
    <property type="match status" value="1"/>
</dbReference>
<comment type="similarity">
    <text evidence="2">Belongs to the DyP-type peroxidase family. EfeB subfamily.</text>
</comment>
<evidence type="ECO:0000256" key="12">
    <source>
        <dbReference type="ARBA" id="ARBA00048856"/>
    </source>
</evidence>
<feature type="compositionally biased region" description="Basic and acidic residues" evidence="14">
    <location>
        <begin position="322"/>
        <end position="350"/>
    </location>
</feature>
<accession>A0ABS1BQR8</accession>
<dbReference type="Proteomes" id="UP000614058">
    <property type="component" value="Unassembled WGS sequence"/>
</dbReference>
<keyword evidence="4 13" id="KW-0349">Heme</keyword>
<dbReference type="EC" id="1.11.1.-" evidence="13"/>
<comment type="caution">
    <text evidence="17">The sequence shown here is derived from an EMBL/GenBank/DDBJ whole genome shotgun (WGS) entry which is preliminary data.</text>
</comment>
<comment type="subcellular location">
    <subcellularLocation>
        <location evidence="1">Cell envelope</location>
    </subcellularLocation>
</comment>
<dbReference type="InterPro" id="IPR048327">
    <property type="entry name" value="Dyp_perox_N"/>
</dbReference>
<evidence type="ECO:0000256" key="6">
    <source>
        <dbReference type="ARBA" id="ARBA00022729"/>
    </source>
</evidence>
<sequence length="444" mass="48495">MSEQLQSPSKRTLFKTAAAVGATLATGSLIACQQQPAASPSNSPASGASNPTPANNDACGGSGHSNTSIPCHGAHQAGIVTPDKEQPFGTLCAFDVLAKTPKELENFFRTLTARIEFLTQGGEIADIDDKLPPPSSGILGKQVPPDGLTITVGVGVSLFDNRFGLAKHKPLRLEEMRDFPNDKLVADWCDGDISLQISAFSPETCQNALRDIIKNTSHVATIRWSIDGWAPKTEAPDAAARNLFGFRDGTGNPNIRDPKVADTMLWTGITENSQDEPAWAKNGTYQAIRIIRQMVEFWDRTPLQEQQDIFGRAKYSAAPLGKKHEHDAPDYASDPDGKRIPKDSHMRLANPRDPEFLKRHQLYRRPYNYSLGLSTAKQLDVGLILTMYQANLADGFIFVQSLLNGEPLEEYIKPFGGGYFFVLPGFEQGGYLGDGLIKLVQPQQ</sequence>
<reference evidence="17 18" key="1">
    <citation type="journal article" date="2021" name="Pathogens">
        <title>Isolation and Characterization of Kingella bonacorsii sp. nov., A Novel Kingella Species Detected in a Stable Periodontitis Subject.</title>
        <authorList>
            <person name="Antezack A."/>
            <person name="Boxberger M."/>
            <person name="Rolland C."/>
            <person name="Monnet-Corti V."/>
            <person name="La Scola B."/>
        </authorList>
    </citation>
    <scope>NUCLEOTIDE SEQUENCE [LARGE SCALE GENOMIC DNA]</scope>
    <source>
        <strain evidence="17 18">Marseille-Q4569</strain>
    </source>
</reference>
<evidence type="ECO:0000256" key="11">
    <source>
        <dbReference type="ARBA" id="ARBA00033775"/>
    </source>
</evidence>
<evidence type="ECO:0000256" key="10">
    <source>
        <dbReference type="ARBA" id="ARBA00033771"/>
    </source>
</evidence>
<evidence type="ECO:0000313" key="18">
    <source>
        <dbReference type="Proteomes" id="UP000614058"/>
    </source>
</evidence>
<evidence type="ECO:0000256" key="3">
    <source>
        <dbReference type="ARBA" id="ARBA00022559"/>
    </source>
</evidence>
<evidence type="ECO:0000256" key="5">
    <source>
        <dbReference type="ARBA" id="ARBA00022723"/>
    </source>
</evidence>
<evidence type="ECO:0000313" key="17">
    <source>
        <dbReference type="EMBL" id="MBK0395625.1"/>
    </source>
</evidence>
<comment type="function">
    <text evidence="13">Involved in the recovery of exogenous heme iron. Extracts iron from heme while preserving the protoporphyrin ring intact.</text>
</comment>
<keyword evidence="9" id="KW-0456">Lyase</keyword>
<keyword evidence="18" id="KW-1185">Reference proteome</keyword>
<dbReference type="InterPro" id="IPR011008">
    <property type="entry name" value="Dimeric_a/b-barrel"/>
</dbReference>
<keyword evidence="5 13" id="KW-0479">Metal-binding</keyword>
<evidence type="ECO:0000256" key="4">
    <source>
        <dbReference type="ARBA" id="ARBA00022617"/>
    </source>
</evidence>
<dbReference type="EMBL" id="JAEHNZ010000001">
    <property type="protein sequence ID" value="MBK0395625.1"/>
    <property type="molecule type" value="Genomic_DNA"/>
</dbReference>
<keyword evidence="6" id="KW-0732">Signal</keyword>
<keyword evidence="3 13" id="KW-0575">Peroxidase</keyword>
<dbReference type="NCBIfam" id="TIGR01413">
    <property type="entry name" value="Dyp_perox_fam"/>
    <property type="match status" value="1"/>
</dbReference>
<organism evidence="17 18">
    <name type="scientific">Kingella bonacorsii</name>
    <dbReference type="NCBI Taxonomy" id="2796361"/>
    <lineage>
        <taxon>Bacteria</taxon>
        <taxon>Pseudomonadati</taxon>
        <taxon>Pseudomonadota</taxon>
        <taxon>Betaproteobacteria</taxon>
        <taxon>Neisseriales</taxon>
        <taxon>Neisseriaceae</taxon>
        <taxon>Kingella</taxon>
    </lineage>
</organism>
<evidence type="ECO:0000256" key="2">
    <source>
        <dbReference type="ARBA" id="ARBA00005365"/>
    </source>
</evidence>
<dbReference type="InterPro" id="IPR006313">
    <property type="entry name" value="EfeB/EfeN"/>
</dbReference>
<evidence type="ECO:0000259" key="16">
    <source>
        <dbReference type="Pfam" id="PF20628"/>
    </source>
</evidence>
<evidence type="ECO:0000256" key="14">
    <source>
        <dbReference type="SAM" id="MobiDB-lite"/>
    </source>
</evidence>
<dbReference type="Pfam" id="PF20628">
    <property type="entry name" value="Dyp_perox_C"/>
    <property type="match status" value="1"/>
</dbReference>
<dbReference type="PROSITE" id="PS51318">
    <property type="entry name" value="TAT"/>
    <property type="match status" value="1"/>
</dbReference>
<comment type="cofactor">
    <cofactor evidence="13">
        <name>heme b</name>
        <dbReference type="ChEBI" id="CHEBI:60344"/>
    </cofactor>
    <text evidence="13">Binds 1 heme b (iron(II)-protoporphyrin IX) group non-covalently per subunit.</text>
</comment>
<feature type="domain" description="Dyp-type peroxidase C-terminal" evidence="16">
    <location>
        <begin position="240"/>
        <end position="425"/>
    </location>
</feature>
<evidence type="ECO:0000259" key="15">
    <source>
        <dbReference type="Pfam" id="PF04261"/>
    </source>
</evidence>
<evidence type="ECO:0000256" key="7">
    <source>
        <dbReference type="ARBA" id="ARBA00023002"/>
    </source>
</evidence>
<dbReference type="Pfam" id="PF04261">
    <property type="entry name" value="Dyp_perox_N"/>
    <property type="match status" value="1"/>
</dbReference>
<keyword evidence="8 13" id="KW-0408">Iron</keyword>
<feature type="region of interest" description="Disordered" evidence="14">
    <location>
        <begin position="320"/>
        <end position="350"/>
    </location>
</feature>
<gene>
    <name evidence="17" type="primary">efeB</name>
    <name evidence="17" type="ORF">JDW22_03210</name>
</gene>
<dbReference type="SUPFAM" id="SSF54909">
    <property type="entry name" value="Dimeric alpha+beta barrel"/>
    <property type="match status" value="1"/>
</dbReference>
<evidence type="ECO:0000256" key="9">
    <source>
        <dbReference type="ARBA" id="ARBA00023239"/>
    </source>
</evidence>
<comment type="catalytic activity">
    <reaction evidence="12">
        <text>heme b + 2 H(+) = protoporphyrin IX + Fe(2+)</text>
        <dbReference type="Rhea" id="RHEA:22584"/>
        <dbReference type="ChEBI" id="CHEBI:15378"/>
        <dbReference type="ChEBI" id="CHEBI:29033"/>
        <dbReference type="ChEBI" id="CHEBI:57306"/>
        <dbReference type="ChEBI" id="CHEBI:60344"/>
        <dbReference type="EC" id="4.98.1.1"/>
    </reaction>
    <physiologicalReaction direction="left-to-right" evidence="12">
        <dbReference type="Rhea" id="RHEA:22585"/>
    </physiologicalReaction>
</comment>
<feature type="region of interest" description="Disordered" evidence="14">
    <location>
        <begin position="35"/>
        <end position="64"/>
    </location>
</feature>
<dbReference type="NCBIfam" id="TIGR01412">
    <property type="entry name" value="tat_substr_1"/>
    <property type="match status" value="1"/>
</dbReference>
<protein>
    <recommendedName>
        <fullName evidence="10 13">Deferrochelatase</fullName>
        <ecNumber evidence="13">1.11.1.-</ecNumber>
    </recommendedName>
    <alternativeName>
        <fullName evidence="11 13">Peroxidase EfeB</fullName>
    </alternativeName>
</protein>
<proteinExistence type="inferred from homology"/>
<evidence type="ECO:0000256" key="8">
    <source>
        <dbReference type="ARBA" id="ARBA00023004"/>
    </source>
</evidence>
<dbReference type="InterPro" id="IPR006314">
    <property type="entry name" value="Dyp_peroxidase"/>
</dbReference>
<feature type="compositionally biased region" description="Low complexity" evidence="14">
    <location>
        <begin position="36"/>
        <end position="56"/>
    </location>
</feature>
<dbReference type="RefSeq" id="WP_200521681.1">
    <property type="nucleotide sequence ID" value="NZ_JAEHNZ010000001.1"/>
</dbReference>